<evidence type="ECO:0000313" key="2">
    <source>
        <dbReference type="EMBL" id="OIW04692.1"/>
    </source>
</evidence>
<dbReference type="AlphaFoldDB" id="A0A1J7GWD5"/>
<keyword evidence="3" id="KW-1185">Reference proteome</keyword>
<dbReference type="OMA" id="YHRPVHH"/>
<reference evidence="2 3" key="1">
    <citation type="journal article" date="2017" name="Plant Biotechnol. J.">
        <title>A comprehensive draft genome sequence for lupin (Lupinus angustifolius), an emerging health food: insights into plant-microbe interactions and legume evolution.</title>
        <authorList>
            <person name="Hane J.K."/>
            <person name="Ming Y."/>
            <person name="Kamphuis L.G."/>
            <person name="Nelson M.N."/>
            <person name="Garg G."/>
            <person name="Atkins C.A."/>
            <person name="Bayer P.E."/>
            <person name="Bravo A."/>
            <person name="Bringans S."/>
            <person name="Cannon S."/>
            <person name="Edwards D."/>
            <person name="Foley R."/>
            <person name="Gao L.L."/>
            <person name="Harrison M.J."/>
            <person name="Huang W."/>
            <person name="Hurgobin B."/>
            <person name="Li S."/>
            <person name="Liu C.W."/>
            <person name="McGrath A."/>
            <person name="Morahan G."/>
            <person name="Murray J."/>
            <person name="Weller J."/>
            <person name="Jian J."/>
            <person name="Singh K.B."/>
        </authorList>
    </citation>
    <scope>NUCLEOTIDE SEQUENCE [LARGE SCALE GENOMIC DNA]</scope>
    <source>
        <strain evidence="3">cv. Tanjil</strain>
        <tissue evidence="2">Whole plant</tissue>
    </source>
</reference>
<dbReference type="EMBL" id="CM007369">
    <property type="protein sequence ID" value="OIW04692.1"/>
    <property type="molecule type" value="Genomic_DNA"/>
</dbReference>
<sequence>MLKNAGAEVNGSSAMKVTIATSITNKTMVKSQVAIEENLKKLSVKQVMRKLGNAKKSASNVHGNRSVKSRLPDEFDKGFMAFTADYHRPQHHPPKNN</sequence>
<protein>
    <submittedName>
        <fullName evidence="2">Uncharacterized protein</fullName>
    </submittedName>
</protein>
<dbReference type="Gramene" id="OIW04692">
    <property type="protein sequence ID" value="OIW04692"/>
    <property type="gene ID" value="TanjilG_06758"/>
</dbReference>
<feature type="region of interest" description="Disordered" evidence="1">
    <location>
        <begin position="53"/>
        <end position="72"/>
    </location>
</feature>
<gene>
    <name evidence="2" type="ORF">TanjilG_06758</name>
</gene>
<proteinExistence type="predicted"/>
<name>A0A1J7GWD5_LUPAN</name>
<evidence type="ECO:0000256" key="1">
    <source>
        <dbReference type="SAM" id="MobiDB-lite"/>
    </source>
</evidence>
<accession>A0A1J7GWD5</accession>
<evidence type="ECO:0000313" key="3">
    <source>
        <dbReference type="Proteomes" id="UP000188354"/>
    </source>
</evidence>
<organism evidence="2 3">
    <name type="scientific">Lupinus angustifolius</name>
    <name type="common">Narrow-leaved blue lupine</name>
    <dbReference type="NCBI Taxonomy" id="3871"/>
    <lineage>
        <taxon>Eukaryota</taxon>
        <taxon>Viridiplantae</taxon>
        <taxon>Streptophyta</taxon>
        <taxon>Embryophyta</taxon>
        <taxon>Tracheophyta</taxon>
        <taxon>Spermatophyta</taxon>
        <taxon>Magnoliopsida</taxon>
        <taxon>eudicotyledons</taxon>
        <taxon>Gunneridae</taxon>
        <taxon>Pentapetalae</taxon>
        <taxon>rosids</taxon>
        <taxon>fabids</taxon>
        <taxon>Fabales</taxon>
        <taxon>Fabaceae</taxon>
        <taxon>Papilionoideae</taxon>
        <taxon>50 kb inversion clade</taxon>
        <taxon>genistoids sensu lato</taxon>
        <taxon>core genistoids</taxon>
        <taxon>Genisteae</taxon>
        <taxon>Lupinus</taxon>
    </lineage>
</organism>
<dbReference type="Proteomes" id="UP000188354">
    <property type="component" value="Chromosome LG09"/>
</dbReference>